<evidence type="ECO:0000256" key="3">
    <source>
        <dbReference type="ARBA" id="ARBA00022840"/>
    </source>
</evidence>
<dbReference type="PROSITE" id="PS50893">
    <property type="entry name" value="ABC_TRANSPORTER_2"/>
    <property type="match status" value="1"/>
</dbReference>
<dbReference type="EMBL" id="JAVKPH010000005">
    <property type="protein sequence ID" value="MDR5652181.1"/>
    <property type="molecule type" value="Genomic_DNA"/>
</dbReference>
<feature type="domain" description="ABC transporter" evidence="6">
    <location>
        <begin position="2"/>
        <end position="238"/>
    </location>
</feature>
<dbReference type="Gene3D" id="3.40.50.300">
    <property type="entry name" value="P-loop containing nucleotide triphosphate hydrolases"/>
    <property type="match status" value="1"/>
</dbReference>
<keyword evidence="1" id="KW-0813">Transport</keyword>
<dbReference type="PANTHER" id="PTHR42794:SF1">
    <property type="entry name" value="HEMIN IMPORT ATP-BINDING PROTEIN HMUV"/>
    <property type="match status" value="1"/>
</dbReference>
<evidence type="ECO:0000256" key="1">
    <source>
        <dbReference type="ARBA" id="ARBA00022448"/>
    </source>
</evidence>
<comment type="caution">
    <text evidence="7">The sequence shown here is derived from an EMBL/GenBank/DDBJ whole genome shotgun (WGS) entry which is preliminary data.</text>
</comment>
<name>A0ABU1F5N3_9RHOB</name>
<keyword evidence="2" id="KW-0547">Nucleotide-binding</keyword>
<dbReference type="InterPro" id="IPR003439">
    <property type="entry name" value="ABC_transporter-like_ATP-bd"/>
</dbReference>
<evidence type="ECO:0000256" key="2">
    <source>
        <dbReference type="ARBA" id="ARBA00022741"/>
    </source>
</evidence>
<comment type="function">
    <text evidence="5">Part of the ABC transporter complex HmuTUV involved in hemin import. Responsible for energy coupling to the transport system.</text>
</comment>
<accession>A0ABU1F5N3</accession>
<reference evidence="7 8" key="1">
    <citation type="submission" date="2023-09" db="EMBL/GenBank/DDBJ databases">
        <title>Xinfangfangia sedmenti sp. nov., isolated the sedment.</title>
        <authorList>
            <person name="Xu L."/>
        </authorList>
    </citation>
    <scope>NUCLEOTIDE SEQUENCE [LARGE SCALE GENOMIC DNA]</scope>
    <source>
        <strain evidence="7 8">LG-4</strain>
    </source>
</reference>
<dbReference type="CDD" id="cd03214">
    <property type="entry name" value="ABC_Iron-Siderophores_B12_Hemin"/>
    <property type="match status" value="1"/>
</dbReference>
<dbReference type="NCBIfam" id="NF010068">
    <property type="entry name" value="PRK13548.1"/>
    <property type="match status" value="1"/>
</dbReference>
<evidence type="ECO:0000313" key="7">
    <source>
        <dbReference type="EMBL" id="MDR5652181.1"/>
    </source>
</evidence>
<keyword evidence="4" id="KW-1278">Translocase</keyword>
<evidence type="ECO:0000256" key="4">
    <source>
        <dbReference type="ARBA" id="ARBA00022967"/>
    </source>
</evidence>
<sequence>MLAVTDLTVHLGGRRILDALSMQAQAGAVTVILGPNGSGKTTLLRAATGDLRYAGSVRLGGVEIAGAPLWRLAAVRGVLEQATPVAFAFTVAEVVRFGLGAGLSAGRAEVARLALEEVGLADLAERPFHELSGGQQQRVHLARVRAQVWEPVSPEGPRWLFLDEPVASLDIAHQLAVMEVMRGFARAGGGVVAVMHDLNLSAMVADRIVLLAEGRVVAAGPPEAVIRDAPLSRAYGCPLRANRAPAAGPWILPQGAAAS</sequence>
<gene>
    <name evidence="7" type="ORF">RGD00_06185</name>
</gene>
<dbReference type="Proteomes" id="UP001247754">
    <property type="component" value="Unassembled WGS sequence"/>
</dbReference>
<evidence type="ECO:0000256" key="5">
    <source>
        <dbReference type="ARBA" id="ARBA00037066"/>
    </source>
</evidence>
<dbReference type="SMART" id="SM00382">
    <property type="entry name" value="AAA"/>
    <property type="match status" value="1"/>
</dbReference>
<protein>
    <submittedName>
        <fullName evidence="7">Heme ABC transporter ATP-binding protein</fullName>
    </submittedName>
</protein>
<organism evidence="7 8">
    <name type="scientific">Ruixingdingia sedimenti</name>
    <dbReference type="NCBI Taxonomy" id="3073604"/>
    <lineage>
        <taxon>Bacteria</taxon>
        <taxon>Pseudomonadati</taxon>
        <taxon>Pseudomonadota</taxon>
        <taxon>Alphaproteobacteria</taxon>
        <taxon>Rhodobacterales</taxon>
        <taxon>Paracoccaceae</taxon>
        <taxon>Ruixingdingia</taxon>
    </lineage>
</organism>
<keyword evidence="3 7" id="KW-0067">ATP-binding</keyword>
<dbReference type="Pfam" id="PF00005">
    <property type="entry name" value="ABC_tran"/>
    <property type="match status" value="1"/>
</dbReference>
<dbReference type="RefSeq" id="WP_310456431.1">
    <property type="nucleotide sequence ID" value="NZ_JAVKPH010000005.1"/>
</dbReference>
<keyword evidence="8" id="KW-1185">Reference proteome</keyword>
<dbReference type="GO" id="GO:0005524">
    <property type="term" value="F:ATP binding"/>
    <property type="evidence" value="ECO:0007669"/>
    <property type="project" value="UniProtKB-KW"/>
</dbReference>
<dbReference type="SUPFAM" id="SSF52540">
    <property type="entry name" value="P-loop containing nucleoside triphosphate hydrolases"/>
    <property type="match status" value="1"/>
</dbReference>
<dbReference type="InterPro" id="IPR003593">
    <property type="entry name" value="AAA+_ATPase"/>
</dbReference>
<dbReference type="InterPro" id="IPR027417">
    <property type="entry name" value="P-loop_NTPase"/>
</dbReference>
<proteinExistence type="predicted"/>
<evidence type="ECO:0000313" key="8">
    <source>
        <dbReference type="Proteomes" id="UP001247754"/>
    </source>
</evidence>
<dbReference type="PANTHER" id="PTHR42794">
    <property type="entry name" value="HEMIN IMPORT ATP-BINDING PROTEIN HMUV"/>
    <property type="match status" value="1"/>
</dbReference>
<evidence type="ECO:0000259" key="6">
    <source>
        <dbReference type="PROSITE" id="PS50893"/>
    </source>
</evidence>